<evidence type="ECO:0000313" key="9">
    <source>
        <dbReference type="Proteomes" id="UP001225356"/>
    </source>
</evidence>
<dbReference type="Gene3D" id="3.40.640.10">
    <property type="entry name" value="Type I PLP-dependent aspartate aminotransferase-like (Major domain)"/>
    <property type="match status" value="1"/>
</dbReference>
<name>A0ABT9QR13_9ACTN</name>
<evidence type="ECO:0000256" key="1">
    <source>
        <dbReference type="ARBA" id="ARBA00001933"/>
    </source>
</evidence>
<evidence type="ECO:0000256" key="2">
    <source>
        <dbReference type="ARBA" id="ARBA00013187"/>
    </source>
</evidence>
<proteinExistence type="predicted"/>
<evidence type="ECO:0000256" key="4">
    <source>
        <dbReference type="ARBA" id="ARBA00022898"/>
    </source>
</evidence>
<comment type="catalytic activity">
    <reaction evidence="5">
        <text>6-carboxyhexanoyl-[ACP] + L-alanine + H(+) = (8S)-8-amino-7-oxononanoate + holo-[ACP] + CO2</text>
        <dbReference type="Rhea" id="RHEA:42288"/>
        <dbReference type="Rhea" id="RHEA-COMP:9685"/>
        <dbReference type="Rhea" id="RHEA-COMP:9955"/>
        <dbReference type="ChEBI" id="CHEBI:15378"/>
        <dbReference type="ChEBI" id="CHEBI:16526"/>
        <dbReference type="ChEBI" id="CHEBI:57972"/>
        <dbReference type="ChEBI" id="CHEBI:64479"/>
        <dbReference type="ChEBI" id="CHEBI:78846"/>
        <dbReference type="ChEBI" id="CHEBI:149468"/>
        <dbReference type="EC" id="2.3.1.47"/>
    </reaction>
</comment>
<keyword evidence="3" id="KW-0808">Transferase</keyword>
<dbReference type="EC" id="2.3.1.47" evidence="2"/>
<comment type="caution">
    <text evidence="8">The sequence shown here is derived from an EMBL/GenBank/DDBJ whole genome shotgun (WGS) entry which is preliminary data.</text>
</comment>
<evidence type="ECO:0000256" key="3">
    <source>
        <dbReference type="ARBA" id="ARBA00022679"/>
    </source>
</evidence>
<keyword evidence="9" id="KW-1185">Reference proteome</keyword>
<dbReference type="InterPro" id="IPR050087">
    <property type="entry name" value="AON_synthase_class-II"/>
</dbReference>
<organism evidence="8 9">
    <name type="scientific">Streptosporangium lutulentum</name>
    <dbReference type="NCBI Taxonomy" id="1461250"/>
    <lineage>
        <taxon>Bacteria</taxon>
        <taxon>Bacillati</taxon>
        <taxon>Actinomycetota</taxon>
        <taxon>Actinomycetes</taxon>
        <taxon>Streptosporangiales</taxon>
        <taxon>Streptosporangiaceae</taxon>
        <taxon>Streptosporangium</taxon>
    </lineage>
</organism>
<dbReference type="InterPro" id="IPR015422">
    <property type="entry name" value="PyrdxlP-dep_Trfase_small"/>
</dbReference>
<evidence type="ECO:0000313" key="8">
    <source>
        <dbReference type="EMBL" id="MDP9849194.1"/>
    </source>
</evidence>
<feature type="region of interest" description="Disordered" evidence="6">
    <location>
        <begin position="1"/>
        <end position="83"/>
    </location>
</feature>
<gene>
    <name evidence="8" type="ORF">J2853_008405</name>
</gene>
<evidence type="ECO:0000259" key="7">
    <source>
        <dbReference type="Pfam" id="PF00155"/>
    </source>
</evidence>
<evidence type="ECO:0000256" key="6">
    <source>
        <dbReference type="SAM" id="MobiDB-lite"/>
    </source>
</evidence>
<keyword evidence="4" id="KW-0663">Pyridoxal phosphate</keyword>
<protein>
    <recommendedName>
        <fullName evidence="2">8-amino-7-oxononanoate synthase</fullName>
        <ecNumber evidence="2">2.3.1.47</ecNumber>
    </recommendedName>
</protein>
<sequence>MEQTPDPTARFREAAASREAAGLKRAPRVRTPDDDGLIDPTSDDRPGPAGDERPLEAATVRQGALPVADAAHPTGVIGPREQGAGLAAEPGVVRTLTLSESPGSRGGAVLATPEVVQALIGTGRSFVFDTGPAPGGVAAALSAVDILHNQPGLPGSIRTRARESASTARELGLETNDPAGAVVPIVLGPPETARRAALTCAEREVRAGWLRPPSVPVGRSCPRLTARANLSSDDLAAIGNAPAAVAETKVTK</sequence>
<dbReference type="Pfam" id="PF00155">
    <property type="entry name" value="Aminotran_1_2"/>
    <property type="match status" value="1"/>
</dbReference>
<dbReference type="Proteomes" id="UP001225356">
    <property type="component" value="Unassembled WGS sequence"/>
</dbReference>
<dbReference type="EMBL" id="JAUSQU010000001">
    <property type="protein sequence ID" value="MDP9849194.1"/>
    <property type="molecule type" value="Genomic_DNA"/>
</dbReference>
<dbReference type="InterPro" id="IPR004839">
    <property type="entry name" value="Aminotransferase_I/II_large"/>
</dbReference>
<feature type="domain" description="Aminotransferase class I/classII large" evidence="7">
    <location>
        <begin position="59"/>
        <end position="236"/>
    </location>
</feature>
<dbReference type="PANTHER" id="PTHR13693:SF100">
    <property type="entry name" value="8-AMINO-7-OXONONANOATE SYNTHASE"/>
    <property type="match status" value="1"/>
</dbReference>
<dbReference type="PANTHER" id="PTHR13693">
    <property type="entry name" value="CLASS II AMINOTRANSFERASE/8-AMINO-7-OXONONANOATE SYNTHASE"/>
    <property type="match status" value="1"/>
</dbReference>
<dbReference type="SUPFAM" id="SSF53383">
    <property type="entry name" value="PLP-dependent transferases"/>
    <property type="match status" value="1"/>
</dbReference>
<feature type="compositionally biased region" description="Basic and acidic residues" evidence="6">
    <location>
        <begin position="42"/>
        <end position="55"/>
    </location>
</feature>
<dbReference type="Gene3D" id="3.90.1150.10">
    <property type="entry name" value="Aspartate Aminotransferase, domain 1"/>
    <property type="match status" value="1"/>
</dbReference>
<dbReference type="InterPro" id="IPR015424">
    <property type="entry name" value="PyrdxlP-dep_Trfase"/>
</dbReference>
<reference evidence="8 9" key="1">
    <citation type="submission" date="2023-07" db="EMBL/GenBank/DDBJ databases">
        <title>Sequencing the genomes of 1000 actinobacteria strains.</title>
        <authorList>
            <person name="Klenk H.-P."/>
        </authorList>
    </citation>
    <scope>NUCLEOTIDE SEQUENCE [LARGE SCALE GENOMIC DNA]</scope>
    <source>
        <strain evidence="8 9">DSM 46740</strain>
    </source>
</reference>
<dbReference type="RefSeq" id="WP_307566907.1">
    <property type="nucleotide sequence ID" value="NZ_JAUSQU010000001.1"/>
</dbReference>
<comment type="cofactor">
    <cofactor evidence="1">
        <name>pyridoxal 5'-phosphate</name>
        <dbReference type="ChEBI" id="CHEBI:597326"/>
    </cofactor>
</comment>
<accession>A0ABT9QR13</accession>
<dbReference type="InterPro" id="IPR015421">
    <property type="entry name" value="PyrdxlP-dep_Trfase_major"/>
</dbReference>
<evidence type="ECO:0000256" key="5">
    <source>
        <dbReference type="ARBA" id="ARBA00047715"/>
    </source>
</evidence>